<comment type="caution">
    <text evidence="3">The sequence shown here is derived from an EMBL/GenBank/DDBJ whole genome shotgun (WGS) entry which is preliminary data.</text>
</comment>
<dbReference type="InterPro" id="IPR013087">
    <property type="entry name" value="Znf_C2H2_type"/>
</dbReference>
<keyword evidence="4" id="KW-1185">Reference proteome</keyword>
<proteinExistence type="predicted"/>
<keyword evidence="1" id="KW-0862">Zinc</keyword>
<dbReference type="Proteomes" id="UP001152888">
    <property type="component" value="Unassembled WGS sequence"/>
</dbReference>
<keyword evidence="1" id="KW-0479">Metal-binding</keyword>
<dbReference type="SMART" id="SM00355">
    <property type="entry name" value="ZnF_C2H2"/>
    <property type="match status" value="2"/>
</dbReference>
<feature type="domain" description="C2H2-type" evidence="2">
    <location>
        <begin position="11"/>
        <end position="38"/>
    </location>
</feature>
<evidence type="ECO:0000256" key="1">
    <source>
        <dbReference type="PROSITE-ProRule" id="PRU00042"/>
    </source>
</evidence>
<reference evidence="3" key="1">
    <citation type="submission" date="2022-03" db="EMBL/GenBank/DDBJ databases">
        <authorList>
            <person name="Sayadi A."/>
        </authorList>
    </citation>
    <scope>NUCLEOTIDE SEQUENCE</scope>
</reference>
<gene>
    <name evidence="3" type="ORF">ACAOBT_LOCUS5625</name>
</gene>
<organism evidence="3 4">
    <name type="scientific">Acanthoscelides obtectus</name>
    <name type="common">Bean weevil</name>
    <name type="synonym">Bruchus obtectus</name>
    <dbReference type="NCBI Taxonomy" id="200917"/>
    <lineage>
        <taxon>Eukaryota</taxon>
        <taxon>Metazoa</taxon>
        <taxon>Ecdysozoa</taxon>
        <taxon>Arthropoda</taxon>
        <taxon>Hexapoda</taxon>
        <taxon>Insecta</taxon>
        <taxon>Pterygota</taxon>
        <taxon>Neoptera</taxon>
        <taxon>Endopterygota</taxon>
        <taxon>Coleoptera</taxon>
        <taxon>Polyphaga</taxon>
        <taxon>Cucujiformia</taxon>
        <taxon>Chrysomeloidea</taxon>
        <taxon>Chrysomelidae</taxon>
        <taxon>Bruchinae</taxon>
        <taxon>Bruchini</taxon>
        <taxon>Acanthoscelides</taxon>
    </lineage>
</organism>
<dbReference type="EMBL" id="CAKOFQ010006713">
    <property type="protein sequence ID" value="CAH1964156.1"/>
    <property type="molecule type" value="Genomic_DNA"/>
</dbReference>
<dbReference type="PROSITE" id="PS50157">
    <property type="entry name" value="ZINC_FINGER_C2H2_2"/>
    <property type="match status" value="1"/>
</dbReference>
<dbReference type="AlphaFoldDB" id="A0A9P0K5S4"/>
<dbReference type="GO" id="GO:0008270">
    <property type="term" value="F:zinc ion binding"/>
    <property type="evidence" value="ECO:0007669"/>
    <property type="project" value="UniProtKB-KW"/>
</dbReference>
<dbReference type="Gene3D" id="3.30.160.60">
    <property type="entry name" value="Classic Zinc Finger"/>
    <property type="match status" value="1"/>
</dbReference>
<evidence type="ECO:0000313" key="3">
    <source>
        <dbReference type="EMBL" id="CAH1964156.1"/>
    </source>
</evidence>
<keyword evidence="1" id="KW-0863">Zinc-finger</keyword>
<evidence type="ECO:0000313" key="4">
    <source>
        <dbReference type="Proteomes" id="UP001152888"/>
    </source>
</evidence>
<dbReference type="OrthoDB" id="3437960at2759"/>
<dbReference type="InterPro" id="IPR036236">
    <property type="entry name" value="Znf_C2H2_sf"/>
</dbReference>
<sequence>MLPQRKCLNEFRCDKCGRCYVWKKGLQAHKKYQCGVKKQFFCPVEGCRYRATFKSTVRRHIRGIHSAVASSIKY</sequence>
<name>A0A9P0K5S4_ACAOB</name>
<protein>
    <recommendedName>
        <fullName evidence="2">C2H2-type domain-containing protein</fullName>
    </recommendedName>
</protein>
<evidence type="ECO:0000259" key="2">
    <source>
        <dbReference type="PROSITE" id="PS50157"/>
    </source>
</evidence>
<accession>A0A9P0K5S4</accession>
<dbReference type="SUPFAM" id="SSF57667">
    <property type="entry name" value="beta-beta-alpha zinc fingers"/>
    <property type="match status" value="1"/>
</dbReference>